<reference evidence="1" key="1">
    <citation type="submission" date="2023-12" db="EMBL/GenBank/DDBJ databases">
        <title>Genome assembly of Anisodus tanguticus.</title>
        <authorList>
            <person name="Wang Y.-J."/>
        </authorList>
    </citation>
    <scope>NUCLEOTIDE SEQUENCE</scope>
    <source>
        <strain evidence="1">KB-2021</strain>
        <tissue evidence="1">Leaf</tissue>
    </source>
</reference>
<dbReference type="AlphaFoldDB" id="A0AAE1VPZ8"/>
<sequence>MTLPPLFEPPLGTDSLDIMIASMKSLTTLNLLKERFFLELATTAQRATYFRYGGCGQGGRRRGRLGDGANTFRAFNPTQAEETYSRVVLSVNPAPIDYN</sequence>
<comment type="caution">
    <text evidence="1">The sequence shown here is derived from an EMBL/GenBank/DDBJ whole genome shotgun (WGS) entry which is preliminary data.</text>
</comment>
<dbReference type="EMBL" id="JAVYJV010000002">
    <property type="protein sequence ID" value="KAK4377152.1"/>
    <property type="molecule type" value="Genomic_DNA"/>
</dbReference>
<accession>A0AAE1VPZ8</accession>
<name>A0AAE1VPZ8_9SOLA</name>
<gene>
    <name evidence="1" type="ORF">RND71_003448</name>
</gene>
<evidence type="ECO:0000313" key="2">
    <source>
        <dbReference type="Proteomes" id="UP001291623"/>
    </source>
</evidence>
<keyword evidence="2" id="KW-1185">Reference proteome</keyword>
<protein>
    <submittedName>
        <fullName evidence="1">Uncharacterized protein</fullName>
    </submittedName>
</protein>
<organism evidence="1 2">
    <name type="scientific">Anisodus tanguticus</name>
    <dbReference type="NCBI Taxonomy" id="243964"/>
    <lineage>
        <taxon>Eukaryota</taxon>
        <taxon>Viridiplantae</taxon>
        <taxon>Streptophyta</taxon>
        <taxon>Embryophyta</taxon>
        <taxon>Tracheophyta</taxon>
        <taxon>Spermatophyta</taxon>
        <taxon>Magnoliopsida</taxon>
        <taxon>eudicotyledons</taxon>
        <taxon>Gunneridae</taxon>
        <taxon>Pentapetalae</taxon>
        <taxon>asterids</taxon>
        <taxon>lamiids</taxon>
        <taxon>Solanales</taxon>
        <taxon>Solanaceae</taxon>
        <taxon>Solanoideae</taxon>
        <taxon>Hyoscyameae</taxon>
        <taxon>Anisodus</taxon>
    </lineage>
</organism>
<dbReference type="Proteomes" id="UP001291623">
    <property type="component" value="Unassembled WGS sequence"/>
</dbReference>
<evidence type="ECO:0000313" key="1">
    <source>
        <dbReference type="EMBL" id="KAK4377152.1"/>
    </source>
</evidence>
<proteinExistence type="predicted"/>